<dbReference type="EMBL" id="MIYW01000001">
    <property type="protein sequence ID" value="OIR22632.1"/>
    <property type="molecule type" value="Genomic_DNA"/>
</dbReference>
<dbReference type="SMART" id="SM00278">
    <property type="entry name" value="HhH1"/>
    <property type="match status" value="2"/>
</dbReference>
<dbReference type="InterPro" id="IPR022965">
    <property type="entry name" value="Helicase_Hel308"/>
</dbReference>
<keyword evidence="6 11" id="KW-0238">DNA-binding</keyword>
<dbReference type="Pfam" id="PF00270">
    <property type="entry name" value="DEAD"/>
    <property type="match status" value="1"/>
</dbReference>
<proteinExistence type="inferred from homology"/>
<keyword evidence="5 11" id="KW-0067">ATP-binding</keyword>
<dbReference type="Gene3D" id="1.10.150.20">
    <property type="entry name" value="5' to 3' exonuclease, C-terminal subdomain"/>
    <property type="match status" value="1"/>
</dbReference>
<dbReference type="GO" id="GO:0016887">
    <property type="term" value="F:ATP hydrolysis activity"/>
    <property type="evidence" value="ECO:0007669"/>
    <property type="project" value="RHEA"/>
</dbReference>
<organism evidence="14 15">
    <name type="scientific">Marine Group III euryarchaeote CG-Epi5</name>
    <dbReference type="NCBI Taxonomy" id="1888999"/>
    <lineage>
        <taxon>Archaea</taxon>
        <taxon>Methanobacteriati</taxon>
        <taxon>Thermoplasmatota</taxon>
        <taxon>Thermoplasmata</taxon>
        <taxon>Candidatus Thermoprofundales</taxon>
    </lineage>
</organism>
<dbReference type="Pfam" id="PF21280">
    <property type="entry name" value="Helicase_dom4_arc"/>
    <property type="match status" value="1"/>
</dbReference>
<feature type="domain" description="Helicase C-terminal" evidence="13">
    <location>
        <begin position="225"/>
        <end position="423"/>
    </location>
</feature>
<feature type="binding site" evidence="11">
    <location>
        <position position="18"/>
    </location>
    <ligand>
        <name>ATP</name>
        <dbReference type="ChEBI" id="CHEBI:30616"/>
    </ligand>
</feature>
<keyword evidence="3 11" id="KW-0378">Hydrolase</keyword>
<evidence type="ECO:0000259" key="12">
    <source>
        <dbReference type="PROSITE" id="PS51192"/>
    </source>
</evidence>
<dbReference type="Gene3D" id="1.10.3380.30">
    <property type="match status" value="1"/>
</dbReference>
<evidence type="ECO:0000256" key="5">
    <source>
        <dbReference type="ARBA" id="ARBA00022840"/>
    </source>
</evidence>
<dbReference type="GO" id="GO:0003677">
    <property type="term" value="F:DNA binding"/>
    <property type="evidence" value="ECO:0007669"/>
    <property type="project" value="UniProtKB-UniRule"/>
</dbReference>
<dbReference type="Proteomes" id="UP000183686">
    <property type="component" value="Unassembled WGS sequence"/>
</dbReference>
<keyword evidence="2 11" id="KW-0227">DNA damage</keyword>
<dbReference type="SUPFAM" id="SSF52540">
    <property type="entry name" value="P-loop containing nucleoside triphosphate hydrolases"/>
    <property type="match status" value="1"/>
</dbReference>
<dbReference type="GO" id="GO:0005524">
    <property type="term" value="F:ATP binding"/>
    <property type="evidence" value="ECO:0007669"/>
    <property type="project" value="UniProtKB-UniRule"/>
</dbReference>
<feature type="domain" description="Helicase ATP-binding" evidence="12">
    <location>
        <begin position="22"/>
        <end position="190"/>
    </location>
</feature>
<evidence type="ECO:0000256" key="1">
    <source>
        <dbReference type="ARBA" id="ARBA00022741"/>
    </source>
</evidence>
<dbReference type="InterPro" id="IPR046931">
    <property type="entry name" value="HTH_61"/>
</dbReference>
<evidence type="ECO:0000256" key="11">
    <source>
        <dbReference type="HAMAP-Rule" id="MF_00442"/>
    </source>
</evidence>
<dbReference type="SMART" id="SM00487">
    <property type="entry name" value="DEXDc"/>
    <property type="match status" value="1"/>
</dbReference>
<evidence type="ECO:0000259" key="13">
    <source>
        <dbReference type="PROSITE" id="PS51194"/>
    </source>
</evidence>
<dbReference type="PANTHER" id="PTHR47961:SF10">
    <property type="entry name" value="ATP-DEPENDENT DNA HELICASE HEL308"/>
    <property type="match status" value="1"/>
</dbReference>
<dbReference type="HAMAP" id="MF_00442">
    <property type="entry name" value="Helicase_Hel308"/>
    <property type="match status" value="1"/>
</dbReference>
<evidence type="ECO:0000313" key="14">
    <source>
        <dbReference type="EMBL" id="OIR22632.1"/>
    </source>
</evidence>
<evidence type="ECO:0000256" key="4">
    <source>
        <dbReference type="ARBA" id="ARBA00022806"/>
    </source>
</evidence>
<dbReference type="Pfam" id="PF00271">
    <property type="entry name" value="Helicase_C"/>
    <property type="match status" value="1"/>
</dbReference>
<protein>
    <recommendedName>
        <fullName evidence="11">ATP-dependent DNA helicase Hel308</fullName>
        <ecNumber evidence="11">5.6.2.4</ecNumber>
    </recommendedName>
    <alternativeName>
        <fullName evidence="11">DNA 3'-5' helicase Hel308</fullName>
    </alternativeName>
</protein>
<keyword evidence="1 11" id="KW-0547">Nucleotide-binding</keyword>
<comment type="subunit">
    <text evidence="11">Monomer.</text>
</comment>
<dbReference type="InterPro" id="IPR011545">
    <property type="entry name" value="DEAD/DEAH_box_helicase_dom"/>
</dbReference>
<keyword evidence="4 11" id="KW-0347">Helicase</keyword>
<dbReference type="Gene3D" id="3.40.50.300">
    <property type="entry name" value="P-loop containing nucleotide triphosphate hydrolases"/>
    <property type="match status" value="2"/>
</dbReference>
<dbReference type="InterPro" id="IPR001650">
    <property type="entry name" value="Helicase_C-like"/>
</dbReference>
<dbReference type="CDD" id="cd18795">
    <property type="entry name" value="SF2_C_Ski2"/>
    <property type="match status" value="1"/>
</dbReference>
<dbReference type="InterPro" id="IPR036390">
    <property type="entry name" value="WH_DNA-bd_sf"/>
</dbReference>
<dbReference type="InterPro" id="IPR014001">
    <property type="entry name" value="Helicase_ATP-bd"/>
</dbReference>
<sequence length="716" mass="80186">MLDQLLDYLNIKELYPPQKEAMQVIERNESLLMSVPTAAGKTVVAYNALMKAVKEGKKGIFLVPLRALAWEKVNELKDICRNILNGAKIGVSVGDFDKIRGLSKYDIIVATSERADSLIRHNPPWLTEVGCLVSDEIHLINDSNRGPTLEVTLSKFREINPEIQIIGLSATVSNSKEVASWLDATLVESDFRPVPLKKGICIANEIEWDGSEFKRIDIEGTEGIALDNLPDQCLVFVNTRRSAEAQAKRLGMLIGKRLTNEETEGLKQYTSELKSGADEVTSVDSNLTKLIERGVAYHHAGLTNRQRQIIEKGFREKRIKALCATPTLAAGVNLPAKRVIIRDLTRWDSSFQSNQPLPVLEIQQMLGRAGRPGFDVDGEGVLIAKNNEQKAQIVETYFEGETEPVLSRLGSEPALRTHLLSLIASGTISTTEEMHSFLKRTLFGAQGELWRTQHRINKVLDFLEKEDLIEIEGKVDGEFIPANATIQEKLKATPFGKKVSQLYIDPLSGVIIRKALESEVPPNSLGLLHTIARTPDIYSLYVRKNEMETYLTHLMQMEADLMLPPPVEHTELEFYLWDLKTALLLMDWVEETPEEHLMKRYSTTPGDIRAKVETAGWLLYSMSELSELVSPNTTKMIAELEIRISNGVRKELLPLLEIDSIGRVRARSLFNAGFTSQSSIRDAKPSELSEIPGIGDKLAEKLAGRKDPEQMRFELV</sequence>
<comment type="caution">
    <text evidence="14">The sequence shown here is derived from an EMBL/GenBank/DDBJ whole genome shotgun (WGS) entry which is preliminary data.</text>
</comment>
<comment type="similarity">
    <text evidence="11">Belongs to the helicase family. Hel308 subfamily.</text>
</comment>
<evidence type="ECO:0000256" key="8">
    <source>
        <dbReference type="ARBA" id="ARBA00023235"/>
    </source>
</evidence>
<comment type="catalytic activity">
    <reaction evidence="9 11">
        <text>Couples ATP hydrolysis with the unwinding of duplex DNA by translocating in the 3'-5' direction.</text>
        <dbReference type="EC" id="5.6.2.4"/>
    </reaction>
</comment>
<dbReference type="GO" id="GO:0006281">
    <property type="term" value="P:DNA repair"/>
    <property type="evidence" value="ECO:0007669"/>
    <property type="project" value="UniProtKB-UniRule"/>
</dbReference>
<dbReference type="InterPro" id="IPR027417">
    <property type="entry name" value="P-loop_NTPase"/>
</dbReference>
<comment type="function">
    <text evidence="11">DNA-dependent ATPase and 3'-5' DNA helicase that may be involved in repair of stalled replication forks.</text>
</comment>
<dbReference type="EC" id="5.6.2.4" evidence="11"/>
<gene>
    <name evidence="11" type="primary">hel308</name>
    <name evidence="14" type="ORF">BEU02_00035</name>
</gene>
<accession>A0A1J5U2I1</accession>
<name>A0A1J5U2I1_9ARCH</name>
<evidence type="ECO:0000256" key="7">
    <source>
        <dbReference type="ARBA" id="ARBA00023204"/>
    </source>
</evidence>
<evidence type="ECO:0000256" key="6">
    <source>
        <dbReference type="ARBA" id="ARBA00023125"/>
    </source>
</evidence>
<dbReference type="PROSITE" id="PS51194">
    <property type="entry name" value="HELICASE_CTER"/>
    <property type="match status" value="1"/>
</dbReference>
<evidence type="ECO:0000256" key="2">
    <source>
        <dbReference type="ARBA" id="ARBA00022763"/>
    </source>
</evidence>
<dbReference type="GO" id="GO:0043138">
    <property type="term" value="F:3'-5' DNA helicase activity"/>
    <property type="evidence" value="ECO:0007669"/>
    <property type="project" value="UniProtKB-UniRule"/>
</dbReference>
<comment type="catalytic activity">
    <reaction evidence="10 11">
        <text>ATP + H2O = ADP + phosphate + H(+)</text>
        <dbReference type="Rhea" id="RHEA:13065"/>
        <dbReference type="ChEBI" id="CHEBI:15377"/>
        <dbReference type="ChEBI" id="CHEBI:15378"/>
        <dbReference type="ChEBI" id="CHEBI:30616"/>
        <dbReference type="ChEBI" id="CHEBI:43474"/>
        <dbReference type="ChEBI" id="CHEBI:456216"/>
        <dbReference type="EC" id="5.6.2.4"/>
    </reaction>
</comment>
<keyword evidence="7 11" id="KW-0234">DNA repair</keyword>
<evidence type="ECO:0000256" key="10">
    <source>
        <dbReference type="ARBA" id="ARBA00048988"/>
    </source>
</evidence>
<dbReference type="PROSITE" id="PS51192">
    <property type="entry name" value="HELICASE_ATP_BIND_1"/>
    <property type="match status" value="1"/>
</dbReference>
<evidence type="ECO:0000256" key="3">
    <source>
        <dbReference type="ARBA" id="ARBA00022801"/>
    </source>
</evidence>
<dbReference type="SMART" id="SM00490">
    <property type="entry name" value="HELICc"/>
    <property type="match status" value="1"/>
</dbReference>
<dbReference type="PANTHER" id="PTHR47961">
    <property type="entry name" value="DNA POLYMERASE THETA, PUTATIVE (AFU_ORTHOLOGUE AFUA_1G05260)-RELATED"/>
    <property type="match status" value="1"/>
</dbReference>
<dbReference type="SUPFAM" id="SSF158702">
    <property type="entry name" value="Sec63 N-terminal domain-like"/>
    <property type="match status" value="1"/>
</dbReference>
<dbReference type="SUPFAM" id="SSF46785">
    <property type="entry name" value="Winged helix' DNA-binding domain"/>
    <property type="match status" value="1"/>
</dbReference>
<dbReference type="InterPro" id="IPR050474">
    <property type="entry name" value="Hel308_SKI2-like"/>
</dbReference>
<evidence type="ECO:0000256" key="9">
    <source>
        <dbReference type="ARBA" id="ARBA00034617"/>
    </source>
</evidence>
<keyword evidence="8 11" id="KW-0413">Isomerase</keyword>
<dbReference type="InterPro" id="IPR003583">
    <property type="entry name" value="Hlx-hairpin-Hlx_DNA-bd_motif"/>
</dbReference>
<dbReference type="Pfam" id="PF20470">
    <property type="entry name" value="HTH_61"/>
    <property type="match status" value="1"/>
</dbReference>
<dbReference type="AlphaFoldDB" id="A0A1J5U2I1"/>
<evidence type="ECO:0000313" key="15">
    <source>
        <dbReference type="Proteomes" id="UP000183686"/>
    </source>
</evidence>
<dbReference type="InterPro" id="IPR048772">
    <property type="entry name" value="Hel308-like_dom4"/>
</dbReference>
<dbReference type="Pfam" id="PF14520">
    <property type="entry name" value="HHH_5"/>
    <property type="match status" value="1"/>
</dbReference>
<reference evidence="14 15" key="1">
    <citation type="submission" date="2016-08" db="EMBL/GenBank/DDBJ databases">
        <title>New Insights into Marine Group III Euryarchaeota, from dark to light.</title>
        <authorList>
            <person name="Haro-Moreno J.M."/>
            <person name="Rodriguez-Valera F."/>
            <person name="Lopez-Garcia P."/>
            <person name="Moreira D."/>
            <person name="Martin-Cuadrado A.B."/>
        </authorList>
    </citation>
    <scope>NUCLEOTIDE SEQUENCE [LARGE SCALE GENOMIC DNA]</scope>
    <source>
        <strain evidence="14">CG-Epi5</strain>
    </source>
</reference>